<protein>
    <recommendedName>
        <fullName evidence="2">Septin-type G domain-containing protein</fullName>
    </recommendedName>
</protein>
<dbReference type="PANTHER" id="PTHR18884">
    <property type="entry name" value="SEPTIN"/>
    <property type="match status" value="1"/>
</dbReference>
<dbReference type="EMBL" id="CAJOBP010007643">
    <property type="protein sequence ID" value="CAF4518817.1"/>
    <property type="molecule type" value="Genomic_DNA"/>
</dbReference>
<feature type="coiled-coil region" evidence="1">
    <location>
        <begin position="136"/>
        <end position="207"/>
    </location>
</feature>
<evidence type="ECO:0000259" key="2">
    <source>
        <dbReference type="PROSITE" id="PS51719"/>
    </source>
</evidence>
<feature type="non-terminal residue" evidence="3">
    <location>
        <position position="1"/>
    </location>
</feature>
<dbReference type="InterPro" id="IPR030379">
    <property type="entry name" value="G_SEPTIN_dom"/>
</dbReference>
<reference evidence="3" key="1">
    <citation type="submission" date="2021-02" db="EMBL/GenBank/DDBJ databases">
        <authorList>
            <person name="Nowell W R."/>
        </authorList>
    </citation>
    <scope>NUCLEOTIDE SEQUENCE</scope>
</reference>
<organism evidence="3 4">
    <name type="scientific">Rotaria socialis</name>
    <dbReference type="NCBI Taxonomy" id="392032"/>
    <lineage>
        <taxon>Eukaryota</taxon>
        <taxon>Metazoa</taxon>
        <taxon>Spiralia</taxon>
        <taxon>Gnathifera</taxon>
        <taxon>Rotifera</taxon>
        <taxon>Eurotatoria</taxon>
        <taxon>Bdelloidea</taxon>
        <taxon>Philodinida</taxon>
        <taxon>Philodinidae</taxon>
        <taxon>Rotaria</taxon>
    </lineage>
</organism>
<accession>A0A820WMV0</accession>
<dbReference type="Gene3D" id="3.40.50.300">
    <property type="entry name" value="P-loop containing nucleotide triphosphate hydrolases"/>
    <property type="match status" value="1"/>
</dbReference>
<feature type="domain" description="Septin-type G" evidence="2">
    <location>
        <begin position="1"/>
        <end position="121"/>
    </location>
</feature>
<dbReference type="Pfam" id="PF00735">
    <property type="entry name" value="Septin"/>
    <property type="match status" value="1"/>
</dbReference>
<gene>
    <name evidence="3" type="ORF">UJA718_LOCUS27482</name>
</gene>
<dbReference type="Proteomes" id="UP000663873">
    <property type="component" value="Unassembled WGS sequence"/>
</dbReference>
<evidence type="ECO:0000256" key="1">
    <source>
        <dbReference type="SAM" id="Coils"/>
    </source>
</evidence>
<comment type="caution">
    <text evidence="3">The sequence shown here is derived from an EMBL/GenBank/DDBJ whole genome shotgun (WGS) entry which is preliminary data.</text>
</comment>
<proteinExistence type="predicted"/>
<dbReference type="PROSITE" id="PS51719">
    <property type="entry name" value="G_SEPTIN"/>
    <property type="match status" value="1"/>
</dbReference>
<evidence type="ECO:0000313" key="4">
    <source>
        <dbReference type="Proteomes" id="UP000663873"/>
    </source>
</evidence>
<dbReference type="AlphaFoldDB" id="A0A820WMV0"/>
<keyword evidence="4" id="KW-1185">Reference proteome</keyword>
<sequence>KSDTISKNELQRFKQNILNELNVAGVKIYRFPTDDETLAEDNLKANNLLPLAVVGSNETVKVGTQYVRARQYPWGVVQVENENHCDFKKLRESVIEKNMLDLIETTHSKHYEIFRRTRLAELGLTDSIDGKQFSISDTLEMKHNDLRKELEKREQQLKEAFIQKVKDKEIELKDAEKQINEELTNIKKQYKDQKDKCDEKWRILEQEINFFEQRKRTNVGTIKKGNKKK</sequence>
<dbReference type="GO" id="GO:0005525">
    <property type="term" value="F:GTP binding"/>
    <property type="evidence" value="ECO:0007669"/>
    <property type="project" value="InterPro"/>
</dbReference>
<dbReference type="InterPro" id="IPR027417">
    <property type="entry name" value="P-loop_NTPase"/>
</dbReference>
<evidence type="ECO:0000313" key="3">
    <source>
        <dbReference type="EMBL" id="CAF4518817.1"/>
    </source>
</evidence>
<name>A0A820WMV0_9BILA</name>
<keyword evidence="1" id="KW-0175">Coiled coil</keyword>